<evidence type="ECO:0000313" key="2">
    <source>
        <dbReference type="EMBL" id="CAK7931724.1"/>
    </source>
</evidence>
<dbReference type="Proteomes" id="UP001162060">
    <property type="component" value="Unassembled WGS sequence"/>
</dbReference>
<feature type="region of interest" description="Disordered" evidence="1">
    <location>
        <begin position="287"/>
        <end position="312"/>
    </location>
</feature>
<dbReference type="EMBL" id="CAKLBY020000184">
    <property type="protein sequence ID" value="CAK7931724.1"/>
    <property type="molecule type" value="Genomic_DNA"/>
</dbReference>
<name>A0AAV1UF64_9STRA</name>
<protein>
    <submittedName>
        <fullName evidence="2">Uncharacterized protein</fullName>
    </submittedName>
</protein>
<comment type="caution">
    <text evidence="2">The sequence shown here is derived from an EMBL/GenBank/DDBJ whole genome shotgun (WGS) entry which is preliminary data.</text>
</comment>
<proteinExistence type="predicted"/>
<dbReference type="AlphaFoldDB" id="A0AAV1UF64"/>
<organism evidence="2 3">
    <name type="scientific">Peronospora matthiolae</name>
    <dbReference type="NCBI Taxonomy" id="2874970"/>
    <lineage>
        <taxon>Eukaryota</taxon>
        <taxon>Sar</taxon>
        <taxon>Stramenopiles</taxon>
        <taxon>Oomycota</taxon>
        <taxon>Peronosporomycetes</taxon>
        <taxon>Peronosporales</taxon>
        <taxon>Peronosporaceae</taxon>
        <taxon>Peronospora</taxon>
    </lineage>
</organism>
<accession>A0AAV1UF64</accession>
<reference evidence="2" key="1">
    <citation type="submission" date="2024-01" db="EMBL/GenBank/DDBJ databases">
        <authorList>
            <person name="Webb A."/>
        </authorList>
    </citation>
    <scope>NUCLEOTIDE SEQUENCE</scope>
    <source>
        <strain evidence="2">Pm1</strain>
    </source>
</reference>
<feature type="region of interest" description="Disordered" evidence="1">
    <location>
        <begin position="99"/>
        <end position="139"/>
    </location>
</feature>
<evidence type="ECO:0000256" key="1">
    <source>
        <dbReference type="SAM" id="MobiDB-lite"/>
    </source>
</evidence>
<feature type="compositionally biased region" description="Polar residues" evidence="1">
    <location>
        <begin position="301"/>
        <end position="312"/>
    </location>
</feature>
<evidence type="ECO:0000313" key="3">
    <source>
        <dbReference type="Proteomes" id="UP001162060"/>
    </source>
</evidence>
<gene>
    <name evidence="2" type="ORF">PM001_LOCUS16874</name>
</gene>
<sequence length="312" mass="35488">MSSAQGSITKISIYKFDGGKLATWSRYMCGVSQTKSTWHVVNRETTPNFSNPRDSDDYIKTNNSSLGLMLLRMDADFHHVVDESKIAWVAWARLKTLPQHQSEAQQHRRQDGGRGRSDLLLKQSPQELRERRSQLVDEQRKLPPCDAVNVLTNDHIKRQGAKSAAVKTEEVTKAFSTEHEVRRCSYCVNWGKAERCWTKQKEENRGARRGSNDPGRRANQVQWQGYNSNNNCDYDRVVLAVSLECVISAITNTSGIWANSSGATQHICHDKNKFKFPDERNEDEALVVDGNKARSRKTVKSAISRTRFTSQE</sequence>
<dbReference type="Pfam" id="PF14223">
    <property type="entry name" value="Retrotran_gag_2"/>
    <property type="match status" value="1"/>
</dbReference>
<feature type="compositionally biased region" description="Basic and acidic residues" evidence="1">
    <location>
        <begin position="105"/>
        <end position="119"/>
    </location>
</feature>
<feature type="compositionally biased region" description="Basic and acidic residues" evidence="1">
    <location>
        <begin position="127"/>
        <end position="139"/>
    </location>
</feature>